<proteinExistence type="predicted"/>
<name>A0A225M4S4_9BURK</name>
<evidence type="ECO:0000313" key="1">
    <source>
        <dbReference type="EMBL" id="OWT55692.1"/>
    </source>
</evidence>
<comment type="caution">
    <text evidence="1">The sequence shown here is derived from an EMBL/GenBank/DDBJ whole genome shotgun (WGS) entry which is preliminary data.</text>
</comment>
<evidence type="ECO:0000313" key="2">
    <source>
        <dbReference type="Proteomes" id="UP000214603"/>
    </source>
</evidence>
<keyword evidence="2" id="KW-1185">Reference proteome</keyword>
<organism evidence="1 2">
    <name type="scientific">Candidimonas nitroreducens</name>
    <dbReference type="NCBI Taxonomy" id="683354"/>
    <lineage>
        <taxon>Bacteria</taxon>
        <taxon>Pseudomonadati</taxon>
        <taxon>Pseudomonadota</taxon>
        <taxon>Betaproteobacteria</taxon>
        <taxon>Burkholderiales</taxon>
        <taxon>Alcaligenaceae</taxon>
        <taxon>Candidimonas</taxon>
    </lineage>
</organism>
<gene>
    <name evidence="1" type="ORF">CEY11_20450</name>
</gene>
<protein>
    <submittedName>
        <fullName evidence="1">Uncharacterized protein</fullName>
    </submittedName>
</protein>
<accession>A0A225M4S4</accession>
<dbReference type="EMBL" id="NJIH01000012">
    <property type="protein sequence ID" value="OWT55692.1"/>
    <property type="molecule type" value="Genomic_DNA"/>
</dbReference>
<dbReference type="AlphaFoldDB" id="A0A225M4S4"/>
<sequence length="64" mass="6713">MEIRPCLAKKPATSVGISATRSLLSLSSAMVMKVEAVSMGVATLLMPARPSSWRSSMFSGARLG</sequence>
<dbReference type="Proteomes" id="UP000214603">
    <property type="component" value="Unassembled WGS sequence"/>
</dbReference>
<reference evidence="2" key="1">
    <citation type="submission" date="2017-06" db="EMBL/GenBank/DDBJ databases">
        <title>Herbaspirillum phytohormonus sp. nov., isolated from the root nodule of Robinia pseudoacacia in lead-zinc mine.</title>
        <authorList>
            <person name="Fan M."/>
            <person name="Lin Y."/>
        </authorList>
    </citation>
    <scope>NUCLEOTIDE SEQUENCE [LARGE SCALE GENOMIC DNA]</scope>
    <source>
        <strain evidence="2">SC-089</strain>
    </source>
</reference>